<protein>
    <submittedName>
        <fullName evidence="1">Uncharacterized protein</fullName>
    </submittedName>
</protein>
<name>A0A0T5VQ36_9SPHI</name>
<comment type="caution">
    <text evidence="1">The sequence shown here is derived from an EMBL/GenBank/DDBJ whole genome shotgun (WGS) entry which is preliminary data.</text>
</comment>
<organism evidence="1 2">
    <name type="scientific">Pedobacter ginsenosidimutans</name>
    <dbReference type="NCBI Taxonomy" id="687842"/>
    <lineage>
        <taxon>Bacteria</taxon>
        <taxon>Pseudomonadati</taxon>
        <taxon>Bacteroidota</taxon>
        <taxon>Sphingobacteriia</taxon>
        <taxon>Sphingobacteriales</taxon>
        <taxon>Sphingobacteriaceae</taxon>
        <taxon>Pedobacter</taxon>
    </lineage>
</organism>
<gene>
    <name evidence="1" type="ORF">ASU31_10670</name>
</gene>
<dbReference type="AlphaFoldDB" id="A0A0T5VQ36"/>
<proteinExistence type="predicted"/>
<evidence type="ECO:0000313" key="2">
    <source>
        <dbReference type="Proteomes" id="UP000051950"/>
    </source>
</evidence>
<sequence>MKYETLCIMVRVTVHADHTSMSDMIGEIESQSSLMMSDTANINILETEILLSRIRNPKLTRHEKSFIVPHG</sequence>
<keyword evidence="2" id="KW-1185">Reference proteome</keyword>
<reference evidence="1 2" key="1">
    <citation type="submission" date="2015-11" db="EMBL/GenBank/DDBJ databases">
        <title>Sequence of Pedobacter ginsenosidimutans.</title>
        <authorList>
            <person name="Carson E."/>
            <person name="Keyser V."/>
            <person name="Newman J."/>
            <person name="Miller J."/>
        </authorList>
    </citation>
    <scope>NUCLEOTIDE SEQUENCE [LARGE SCALE GENOMIC DNA]</scope>
    <source>
        <strain evidence="1 2">KACC 14530</strain>
    </source>
</reference>
<accession>A0A0T5VQ36</accession>
<dbReference type="Proteomes" id="UP000051950">
    <property type="component" value="Unassembled WGS sequence"/>
</dbReference>
<dbReference type="STRING" id="687842.ASU31_10670"/>
<dbReference type="EMBL" id="LMZQ01000006">
    <property type="protein sequence ID" value="KRT15963.1"/>
    <property type="molecule type" value="Genomic_DNA"/>
</dbReference>
<evidence type="ECO:0000313" key="1">
    <source>
        <dbReference type="EMBL" id="KRT15963.1"/>
    </source>
</evidence>